<dbReference type="InterPro" id="IPR038254">
    <property type="entry name" value="KIN17_WH-like_sf"/>
</dbReference>
<dbReference type="GO" id="GO:0006974">
    <property type="term" value="P:DNA damage response"/>
    <property type="evidence" value="ECO:0007669"/>
    <property type="project" value="TreeGrafter"/>
</dbReference>
<protein>
    <recommendedName>
        <fullName evidence="6">C2H2-type domain-containing protein</fullName>
    </recommendedName>
</protein>
<dbReference type="GO" id="GO:0003690">
    <property type="term" value="F:double-stranded DNA binding"/>
    <property type="evidence" value="ECO:0007669"/>
    <property type="project" value="TreeGrafter"/>
</dbReference>
<evidence type="ECO:0000313" key="7">
    <source>
        <dbReference type="EMBL" id="KOS13728.1"/>
    </source>
</evidence>
<dbReference type="GO" id="GO:0005634">
    <property type="term" value="C:nucleus"/>
    <property type="evidence" value="ECO:0007669"/>
    <property type="project" value="TreeGrafter"/>
</dbReference>
<evidence type="ECO:0000256" key="5">
    <source>
        <dbReference type="SAM" id="MobiDB-lite"/>
    </source>
</evidence>
<dbReference type="GO" id="GO:0008270">
    <property type="term" value="F:zinc ion binding"/>
    <property type="evidence" value="ECO:0007669"/>
    <property type="project" value="UniProtKB-KW"/>
</dbReference>
<evidence type="ECO:0000256" key="1">
    <source>
        <dbReference type="ARBA" id="ARBA00008517"/>
    </source>
</evidence>
<keyword evidence="8" id="KW-1185">Reference proteome</keyword>
<feature type="compositionally biased region" description="Low complexity" evidence="5">
    <location>
        <begin position="236"/>
        <end position="256"/>
    </location>
</feature>
<feature type="region of interest" description="Disordered" evidence="5">
    <location>
        <begin position="182"/>
        <end position="203"/>
    </location>
</feature>
<dbReference type="STRING" id="77020.A0A0M8ML37"/>
<dbReference type="EMBL" id="LGAV01000005">
    <property type="protein sequence ID" value="KOS13728.1"/>
    <property type="molecule type" value="Genomic_DNA"/>
</dbReference>
<sequence>MGRAEAGTPKALSNAMKARGLTRLRWYCQICSKACRDANGYKCHIESESHMRQLAAATGEGGQRAGKVVHDYSSQFQREFIALLSRRFGTRRVLANQVYQEYIQDRHHVHMNATRWVSLSEFVKFLGRAGIVKVEGSEMGWFISWIDNSATARARQDAIKKQDRAKMDDEQRARRELDEQIRRAQEQTAAHAAPEPAPTPLRHDEGIVRFNEHAPVKLSISLTKPTTNASDTERPAATASTSSSTTSASLQSTSGAPSSVFSMRVNPLKAASQASVKTTNPLKGDQPTSAPKKRPPPTHMGAAERIMMEEKARKSQSGPVMQPGVKRSRF</sequence>
<accession>A0A0M8ML37</accession>
<dbReference type="Gene3D" id="1.10.10.2030">
    <property type="entry name" value="DNA/RNA-binding protein Kin17, conserved domain"/>
    <property type="match status" value="1"/>
</dbReference>
<dbReference type="SMART" id="SM01253">
    <property type="entry name" value="Kin17_mid"/>
    <property type="match status" value="1"/>
</dbReference>
<name>A0A0M8ML37_9BASI</name>
<dbReference type="Pfam" id="PF25095">
    <property type="entry name" value="C2H2-zf_KIN17"/>
    <property type="match status" value="1"/>
</dbReference>
<dbReference type="InterPro" id="IPR056767">
    <property type="entry name" value="C2H2-Znf_KIN17"/>
</dbReference>
<feature type="region of interest" description="Disordered" evidence="5">
    <location>
        <begin position="219"/>
        <end position="330"/>
    </location>
</feature>
<dbReference type="GO" id="GO:0006260">
    <property type="term" value="P:DNA replication"/>
    <property type="evidence" value="ECO:0007669"/>
    <property type="project" value="TreeGrafter"/>
</dbReference>
<dbReference type="PROSITE" id="PS00028">
    <property type="entry name" value="ZINC_FINGER_C2H2_1"/>
    <property type="match status" value="1"/>
</dbReference>
<dbReference type="InterPro" id="IPR013087">
    <property type="entry name" value="Znf_C2H2_type"/>
</dbReference>
<dbReference type="Pfam" id="PF10357">
    <property type="entry name" value="WH_KIN17"/>
    <property type="match status" value="1"/>
</dbReference>
<keyword evidence="4" id="KW-0862">Zinc</keyword>
<dbReference type="InterPro" id="IPR037321">
    <property type="entry name" value="KIN17-like"/>
</dbReference>
<dbReference type="VEuPathDB" id="FungiDB:Malapachy_1972"/>
<dbReference type="OrthoDB" id="10266249at2759"/>
<feature type="compositionally biased region" description="Polar residues" evidence="5">
    <location>
        <begin position="220"/>
        <end position="230"/>
    </location>
</feature>
<dbReference type="AlphaFoldDB" id="A0A0M8ML37"/>
<gene>
    <name evidence="7" type="ORF">Malapachy_1972</name>
</gene>
<evidence type="ECO:0000256" key="3">
    <source>
        <dbReference type="ARBA" id="ARBA00022771"/>
    </source>
</evidence>
<proteinExistence type="inferred from homology"/>
<comment type="caution">
    <text evidence="7">The sequence shown here is derived from an EMBL/GenBank/DDBJ whole genome shotgun (WGS) entry which is preliminary data.</text>
</comment>
<dbReference type="PANTHER" id="PTHR12805">
    <property type="entry name" value="KIN17 KIN, ANTIGENIC DETERMINANT OF RECA PROTEIN HOMOLOG"/>
    <property type="match status" value="1"/>
</dbReference>
<dbReference type="Proteomes" id="UP000037751">
    <property type="component" value="Unassembled WGS sequence"/>
</dbReference>
<dbReference type="FunFam" id="1.10.10.2030:FF:000001">
    <property type="entry name" value="DNA/RNA-binding protein KIN17, putative"/>
    <property type="match status" value="1"/>
</dbReference>
<keyword evidence="2" id="KW-0479">Metal-binding</keyword>
<evidence type="ECO:0000256" key="4">
    <source>
        <dbReference type="ARBA" id="ARBA00022833"/>
    </source>
</evidence>
<dbReference type="SUPFAM" id="SSF57667">
    <property type="entry name" value="beta-beta-alpha zinc fingers"/>
    <property type="match status" value="1"/>
</dbReference>
<dbReference type="RefSeq" id="XP_017991360.1">
    <property type="nucleotide sequence ID" value="XM_018136467.1"/>
</dbReference>
<keyword evidence="3" id="KW-0863">Zinc-finger</keyword>
<dbReference type="InterPro" id="IPR036236">
    <property type="entry name" value="Znf_C2H2_sf"/>
</dbReference>
<organism evidence="7 8">
    <name type="scientific">Malassezia pachydermatis</name>
    <dbReference type="NCBI Taxonomy" id="77020"/>
    <lineage>
        <taxon>Eukaryota</taxon>
        <taxon>Fungi</taxon>
        <taxon>Dikarya</taxon>
        <taxon>Basidiomycota</taxon>
        <taxon>Ustilaginomycotina</taxon>
        <taxon>Malasseziomycetes</taxon>
        <taxon>Malasseziales</taxon>
        <taxon>Malasseziaceae</taxon>
        <taxon>Malassezia</taxon>
    </lineage>
</organism>
<evidence type="ECO:0000256" key="2">
    <source>
        <dbReference type="ARBA" id="ARBA00022723"/>
    </source>
</evidence>
<dbReference type="InterPro" id="IPR019447">
    <property type="entry name" value="DNA/RNA-bd_Kin17_WH-like_dom"/>
</dbReference>
<dbReference type="GeneID" id="28728342"/>
<feature type="domain" description="C2H2-type" evidence="6">
    <location>
        <begin position="28"/>
        <end position="50"/>
    </location>
</feature>
<reference evidence="7 8" key="1">
    <citation type="submission" date="2015-07" db="EMBL/GenBank/DDBJ databases">
        <title>Draft Genome Sequence of Malassezia furfur CBS1878 and Malassezia pachydermatis CBS1879.</title>
        <authorList>
            <person name="Triana S."/>
            <person name="Ohm R."/>
            <person name="Gonzalez A."/>
            <person name="DeCock H."/>
            <person name="Restrepo S."/>
            <person name="Celis A."/>
        </authorList>
    </citation>
    <scope>NUCLEOTIDE SEQUENCE [LARGE SCALE GENOMIC DNA]</scope>
    <source>
        <strain evidence="7 8">CBS 1879</strain>
    </source>
</reference>
<dbReference type="PANTHER" id="PTHR12805:SF0">
    <property type="entry name" value="DNA_RNA-BINDING PROTEIN KIN17"/>
    <property type="match status" value="1"/>
</dbReference>
<comment type="similarity">
    <text evidence="1">Belongs to the KIN17 family.</text>
</comment>
<feature type="compositionally biased region" description="Polar residues" evidence="5">
    <location>
        <begin position="272"/>
        <end position="289"/>
    </location>
</feature>
<evidence type="ECO:0000259" key="6">
    <source>
        <dbReference type="PROSITE" id="PS00028"/>
    </source>
</evidence>
<evidence type="ECO:0000313" key="8">
    <source>
        <dbReference type="Proteomes" id="UP000037751"/>
    </source>
</evidence>